<dbReference type="SMART" id="SM00262">
    <property type="entry name" value="GEL"/>
    <property type="match status" value="3"/>
</dbReference>
<feature type="compositionally biased region" description="Polar residues" evidence="1">
    <location>
        <begin position="473"/>
        <end position="482"/>
    </location>
</feature>
<feature type="domain" description="Gelsolin-like" evidence="2">
    <location>
        <begin position="1471"/>
        <end position="1539"/>
    </location>
</feature>
<feature type="compositionally biased region" description="Polar residues" evidence="1">
    <location>
        <begin position="1097"/>
        <end position="1108"/>
    </location>
</feature>
<feature type="compositionally biased region" description="Polar residues" evidence="1">
    <location>
        <begin position="434"/>
        <end position="446"/>
    </location>
</feature>
<feature type="compositionally biased region" description="Low complexity" evidence="1">
    <location>
        <begin position="447"/>
        <end position="460"/>
    </location>
</feature>
<dbReference type="Proteomes" id="UP000184330">
    <property type="component" value="Unassembled WGS sequence"/>
</dbReference>
<feature type="compositionally biased region" description="Polar residues" evidence="1">
    <location>
        <begin position="829"/>
        <end position="851"/>
    </location>
</feature>
<feature type="compositionally biased region" description="Low complexity" evidence="1">
    <location>
        <begin position="877"/>
        <end position="900"/>
    </location>
</feature>
<feature type="compositionally biased region" description="Polar residues" evidence="1">
    <location>
        <begin position="77"/>
        <end position="88"/>
    </location>
</feature>
<feature type="domain" description="DUF4045" evidence="3">
    <location>
        <begin position="10"/>
        <end position="726"/>
    </location>
</feature>
<dbReference type="GO" id="GO:0051014">
    <property type="term" value="P:actin filament severing"/>
    <property type="evidence" value="ECO:0007669"/>
    <property type="project" value="TreeGrafter"/>
</dbReference>
<dbReference type="OrthoDB" id="6375767at2759"/>
<feature type="compositionally biased region" description="Low complexity" evidence="1">
    <location>
        <begin position="187"/>
        <end position="208"/>
    </location>
</feature>
<dbReference type="InterPro" id="IPR057226">
    <property type="entry name" value="DUF7904"/>
</dbReference>
<dbReference type="Pfam" id="PF13254">
    <property type="entry name" value="DUF4045"/>
    <property type="match status" value="1"/>
</dbReference>
<dbReference type="EMBL" id="FJOG01000005">
    <property type="protein sequence ID" value="CZR54294.1"/>
    <property type="molecule type" value="Genomic_DNA"/>
</dbReference>
<dbReference type="GO" id="GO:0051015">
    <property type="term" value="F:actin filament binding"/>
    <property type="evidence" value="ECO:0007669"/>
    <property type="project" value="InterPro"/>
</dbReference>
<feature type="compositionally biased region" description="Basic and acidic residues" evidence="1">
    <location>
        <begin position="637"/>
        <end position="655"/>
    </location>
</feature>
<reference evidence="5 6" key="1">
    <citation type="submission" date="2016-03" db="EMBL/GenBank/DDBJ databases">
        <authorList>
            <person name="Ploux O."/>
        </authorList>
    </citation>
    <scope>NUCLEOTIDE SEQUENCE [LARGE SCALE GENOMIC DNA]</scope>
    <source>
        <strain evidence="5 6">UAMH 11012</strain>
    </source>
</reference>
<evidence type="ECO:0000313" key="6">
    <source>
        <dbReference type="Proteomes" id="UP000184330"/>
    </source>
</evidence>
<feature type="compositionally biased region" description="Pro residues" evidence="1">
    <location>
        <begin position="1156"/>
        <end position="1171"/>
    </location>
</feature>
<dbReference type="InterPro" id="IPR025118">
    <property type="entry name" value="DUF4045"/>
</dbReference>
<dbReference type="Pfam" id="PF00626">
    <property type="entry name" value="Gelsolin"/>
    <property type="match status" value="1"/>
</dbReference>
<feature type="compositionally biased region" description="Polar residues" evidence="1">
    <location>
        <begin position="936"/>
        <end position="953"/>
    </location>
</feature>
<dbReference type="GO" id="GO:0008154">
    <property type="term" value="P:actin polymerization or depolymerization"/>
    <property type="evidence" value="ECO:0007669"/>
    <property type="project" value="TreeGrafter"/>
</dbReference>
<dbReference type="GO" id="GO:0005546">
    <property type="term" value="F:phosphatidylinositol-4,5-bisphosphate binding"/>
    <property type="evidence" value="ECO:0007669"/>
    <property type="project" value="TreeGrafter"/>
</dbReference>
<accession>A0A1L7WNE7</accession>
<dbReference type="GO" id="GO:0015629">
    <property type="term" value="C:actin cytoskeleton"/>
    <property type="evidence" value="ECO:0007669"/>
    <property type="project" value="TreeGrafter"/>
</dbReference>
<evidence type="ECO:0000259" key="4">
    <source>
        <dbReference type="Pfam" id="PF25480"/>
    </source>
</evidence>
<dbReference type="GO" id="GO:0005737">
    <property type="term" value="C:cytoplasm"/>
    <property type="evidence" value="ECO:0007669"/>
    <property type="project" value="TreeGrafter"/>
</dbReference>
<feature type="compositionally biased region" description="Polar residues" evidence="1">
    <location>
        <begin position="249"/>
        <end position="265"/>
    </location>
</feature>
<dbReference type="PANTHER" id="PTHR11977">
    <property type="entry name" value="VILLIN"/>
    <property type="match status" value="1"/>
</dbReference>
<evidence type="ECO:0000259" key="3">
    <source>
        <dbReference type="Pfam" id="PF13254"/>
    </source>
</evidence>
<feature type="compositionally biased region" description="Basic and acidic residues" evidence="1">
    <location>
        <begin position="98"/>
        <end position="109"/>
    </location>
</feature>
<evidence type="ECO:0000256" key="1">
    <source>
        <dbReference type="SAM" id="MobiDB-lite"/>
    </source>
</evidence>
<feature type="domain" description="DUF7904" evidence="4">
    <location>
        <begin position="1240"/>
        <end position="1338"/>
    </location>
</feature>
<feature type="compositionally biased region" description="Polar residues" evidence="1">
    <location>
        <begin position="296"/>
        <end position="306"/>
    </location>
</feature>
<feature type="compositionally biased region" description="Low complexity" evidence="1">
    <location>
        <begin position="616"/>
        <end position="628"/>
    </location>
</feature>
<evidence type="ECO:0000313" key="5">
    <source>
        <dbReference type="EMBL" id="CZR54294.1"/>
    </source>
</evidence>
<feature type="compositionally biased region" description="Polar residues" evidence="1">
    <location>
        <begin position="60"/>
        <end position="69"/>
    </location>
</feature>
<feature type="compositionally biased region" description="Polar residues" evidence="1">
    <location>
        <begin position="1058"/>
        <end position="1086"/>
    </location>
</feature>
<feature type="compositionally biased region" description="Polar residues" evidence="1">
    <location>
        <begin position="988"/>
        <end position="999"/>
    </location>
</feature>
<dbReference type="InterPro" id="IPR029006">
    <property type="entry name" value="ADF-H/Gelsolin-like_dom_sf"/>
</dbReference>
<feature type="compositionally biased region" description="Polar residues" evidence="1">
    <location>
        <begin position="580"/>
        <end position="591"/>
    </location>
</feature>
<organism evidence="5 6">
    <name type="scientific">Phialocephala subalpina</name>
    <dbReference type="NCBI Taxonomy" id="576137"/>
    <lineage>
        <taxon>Eukaryota</taxon>
        <taxon>Fungi</taxon>
        <taxon>Dikarya</taxon>
        <taxon>Ascomycota</taxon>
        <taxon>Pezizomycotina</taxon>
        <taxon>Leotiomycetes</taxon>
        <taxon>Helotiales</taxon>
        <taxon>Mollisiaceae</taxon>
        <taxon>Phialocephala</taxon>
        <taxon>Phialocephala fortinii species complex</taxon>
    </lineage>
</organism>
<feature type="compositionally biased region" description="Basic residues" evidence="1">
    <location>
        <begin position="865"/>
        <end position="876"/>
    </location>
</feature>
<dbReference type="Gene3D" id="3.40.20.10">
    <property type="entry name" value="Severin"/>
    <property type="match status" value="3"/>
</dbReference>
<feature type="compositionally biased region" description="Low complexity" evidence="1">
    <location>
        <begin position="143"/>
        <end position="156"/>
    </location>
</feature>
<feature type="region of interest" description="Disordered" evidence="1">
    <location>
        <begin position="723"/>
        <end position="1195"/>
    </location>
</feature>
<feature type="compositionally biased region" description="Low complexity" evidence="1">
    <location>
        <begin position="422"/>
        <end position="433"/>
    </location>
</feature>
<keyword evidence="6" id="KW-1185">Reference proteome</keyword>
<feature type="compositionally biased region" description="Pro residues" evidence="1">
    <location>
        <begin position="1015"/>
        <end position="1024"/>
    </location>
</feature>
<feature type="compositionally biased region" description="Low complexity" evidence="1">
    <location>
        <begin position="532"/>
        <end position="543"/>
    </location>
</feature>
<feature type="compositionally biased region" description="Polar residues" evidence="1">
    <location>
        <begin position="157"/>
        <end position="169"/>
    </location>
</feature>
<gene>
    <name evidence="5" type="ORF">PAC_04177</name>
</gene>
<name>A0A1L7WNE7_9HELO</name>
<dbReference type="GO" id="GO:0051016">
    <property type="term" value="P:barbed-end actin filament capping"/>
    <property type="evidence" value="ECO:0007669"/>
    <property type="project" value="TreeGrafter"/>
</dbReference>
<sequence>MSAPTPNDGSEDVNDFLQRIKELGDKRDQEDEERNRLLEEEILKGRAERQARRAERARSISPTKSSPANTPVAARISTAQANTMSQSPKMDIGSGSEARPEVEHEDAMEKLTGGSISPMKENISPIDSGREIGELDNKRDSSAKSSPSSAMPSRNSTLSWQRRPTSQSSDRPRSRPLSMVASENAARSPRTTGTPEPSTSTEPTLSREQIAQSLASKDPAWFRQTADRGIGSPAYRRNQVEDEDRSDHASTSARIQMPGMSQNASGAEKAVEDPVDRSSSPSRTTTLSGSGSRGSYQASPKISSGFGSPMPLTPAQRFEPPADSKSEGRGLAMSPTQGRISPERLDRPPSPTKGMGGFVQSAMMKRSDSVSKRWSVQSPTGLSRGNSVASRVSVDLGNGTSLSNIANAIEPRTGSKSRENSPHPLSRPSSSHSNATLTQERPGTANSMKSTMTTSTTSTSNDVFIKPALPASRIQTPTSFRADQQDDPEATPKRPETPPPSSPSKTMDPRRWSPTKSSWLESALNKPESPKPKAAAPVPQQPAWMKQKGSVDLLRSPTSASKHEVSIGGLMRSPPPGPMKQQSLGAISSGFSPMAKSVFENKVSQENKGPSKFSEPSAATTPSSTSLPKSPPVAGKVKPETPPKKDFRANLKPREVSSGGNNSNEPEFKNVFGQLKRTKTQNYVAPDELKNNITRGKAALNITGGPKKTERKDEFKEAILKKKEDFKKAQIEGKGITRSTSGGVQESPVPEALAKRQALGRSGSNASELSAQGTSSRPQSFSDSPMPTLTKETSAPGRLQAKEPSVGKLAGRLNPGLAGLLARGPPSMASDTSRSSSPAQSQRTASLSTSTRDPEEPGPQLTHMTKGRARGPRRKAPSTTPAATTPTPAASKSAESKLSSPDAREEIAAKGPESVPLSPRKRALTLIQIKVADAAPTSTSKADIENSGSQPSSPRKLDMKRRSQFLQEASKAAIVPSQLEAPKPLSPTKANPSEITMKSQEPPEAKAVPATKPKPSTPQKPPASFPKASDESPKPAADSPETAKLRPAPLSLSKPAIANQTPTFNGSQTSNRESPIKSVTSAQSPVVSVKNAAAQWSRPSQTKATQDSPRVRSPIKLPTQADENAAMVGAGLRSASPDKPKEPAGSGTSSFKPTPSARPLPTPPTKGPLSPPSSAGLGPPQSPTKIGNSPIPQTSEATNMIGAFFTGSKTGTPDFKADTATLLSTRPDQGTDVRTLRSSLYQLSSDGKKQVVPSHQERILFEGNLYLCTHTFGNPAGKRVTEVYFWVGDEVSSSTVEDAEIFARREAKSASGKLITLRQGKESPEFFHALGGIVITRRGSSNKYDSLAPHILCGRKHFGQIAFDEVDFAPDSLCSGFPYLISTPSGKSYLWKGKGSGIEELSCARLIGMDFGLTGEIEEVEDGNEHASFLQIFGSGAQIPKSADHWKLKSNYNKYCVRLFKAESGTREQVTEISPFCWQDLDAKKIYILDAFFEIYIIVGSAAQSQYASFQNALMFAQEFGILAAGMEDRPYVPVTTVVLEGVPKDMKSVFRKWVPGRAPTLHKPMSPTGGIKRMKSLRVLPLTAALEATRR</sequence>
<dbReference type="SUPFAM" id="SSF55753">
    <property type="entry name" value="Actin depolymerizing proteins"/>
    <property type="match status" value="3"/>
</dbReference>
<feature type="compositionally biased region" description="Basic and acidic residues" evidence="1">
    <location>
        <begin position="128"/>
        <end position="142"/>
    </location>
</feature>
<dbReference type="STRING" id="576137.A0A1L7WNE7"/>
<evidence type="ECO:0008006" key="7">
    <source>
        <dbReference type="Google" id="ProtNLM"/>
    </source>
</evidence>
<feature type="compositionally biased region" description="Polar residues" evidence="1">
    <location>
        <begin position="762"/>
        <end position="793"/>
    </location>
</feature>
<feature type="compositionally biased region" description="Basic and acidic residues" evidence="1">
    <location>
        <begin position="18"/>
        <end position="58"/>
    </location>
</feature>
<evidence type="ECO:0000259" key="2">
    <source>
        <dbReference type="Pfam" id="PF00626"/>
    </source>
</evidence>
<dbReference type="Pfam" id="PF25480">
    <property type="entry name" value="DUF7904"/>
    <property type="match status" value="1"/>
</dbReference>
<dbReference type="InterPro" id="IPR007123">
    <property type="entry name" value="Gelsolin-like_dom"/>
</dbReference>
<feature type="compositionally biased region" description="Polar residues" evidence="1">
    <location>
        <begin position="1184"/>
        <end position="1195"/>
    </location>
</feature>
<dbReference type="PANTHER" id="PTHR11977:SF133">
    <property type="entry name" value="DUF4045 DOMAIN-CONTAINING PROTEIN"/>
    <property type="match status" value="1"/>
</dbReference>
<proteinExistence type="predicted"/>
<feature type="region of interest" description="Disordered" evidence="1">
    <location>
        <begin position="1"/>
        <end position="670"/>
    </location>
</feature>
<dbReference type="InterPro" id="IPR007122">
    <property type="entry name" value="Villin/Gelsolin"/>
</dbReference>
<feature type="compositionally biased region" description="Polar residues" evidence="1">
    <location>
        <begin position="372"/>
        <end position="390"/>
    </location>
</feature>
<protein>
    <recommendedName>
        <fullName evidence="7">DUF4045 domain-containing protein</fullName>
    </recommendedName>
</protein>
<feature type="compositionally biased region" description="Low complexity" evidence="1">
    <location>
        <begin position="277"/>
        <end position="295"/>
    </location>
</feature>